<organism evidence="1">
    <name type="scientific">marine sediment metagenome</name>
    <dbReference type="NCBI Taxonomy" id="412755"/>
    <lineage>
        <taxon>unclassified sequences</taxon>
        <taxon>metagenomes</taxon>
        <taxon>ecological metagenomes</taxon>
    </lineage>
</organism>
<feature type="non-terminal residue" evidence="1">
    <location>
        <position position="1"/>
    </location>
</feature>
<dbReference type="AlphaFoldDB" id="X1KLD6"/>
<comment type="caution">
    <text evidence="1">The sequence shown here is derived from an EMBL/GenBank/DDBJ whole genome shotgun (WGS) entry which is preliminary data.</text>
</comment>
<sequence>LARRVYGRMGQPARRLLLSSTFARDAAMRWYNGSSLGWSTKARLAIGLVSRALPV</sequence>
<proteinExistence type="predicted"/>
<protein>
    <submittedName>
        <fullName evidence="1">Uncharacterized protein</fullName>
    </submittedName>
</protein>
<gene>
    <name evidence="1" type="ORF">S03H2_66703</name>
</gene>
<evidence type="ECO:0000313" key="1">
    <source>
        <dbReference type="EMBL" id="GAH82898.1"/>
    </source>
</evidence>
<accession>X1KLD6</accession>
<reference evidence="1" key="1">
    <citation type="journal article" date="2014" name="Front. Microbiol.">
        <title>High frequency of phylogenetically diverse reductive dehalogenase-homologous genes in deep subseafloor sedimentary metagenomes.</title>
        <authorList>
            <person name="Kawai M."/>
            <person name="Futagami T."/>
            <person name="Toyoda A."/>
            <person name="Takaki Y."/>
            <person name="Nishi S."/>
            <person name="Hori S."/>
            <person name="Arai W."/>
            <person name="Tsubouchi T."/>
            <person name="Morono Y."/>
            <person name="Uchiyama I."/>
            <person name="Ito T."/>
            <person name="Fujiyama A."/>
            <person name="Inagaki F."/>
            <person name="Takami H."/>
        </authorList>
    </citation>
    <scope>NUCLEOTIDE SEQUENCE</scope>
    <source>
        <strain evidence="1">Expedition CK06-06</strain>
    </source>
</reference>
<dbReference type="EMBL" id="BARU01043583">
    <property type="protein sequence ID" value="GAH82898.1"/>
    <property type="molecule type" value="Genomic_DNA"/>
</dbReference>
<name>X1KLD6_9ZZZZ</name>